<feature type="compositionally biased region" description="Low complexity" evidence="6">
    <location>
        <begin position="46"/>
        <end position="56"/>
    </location>
</feature>
<feature type="transmembrane region" description="Helical" evidence="7">
    <location>
        <begin position="230"/>
        <end position="251"/>
    </location>
</feature>
<comment type="caution">
    <text evidence="8">The sequence shown here is derived from an EMBL/GenBank/DDBJ whole genome shotgun (WGS) entry which is preliminary data.</text>
</comment>
<dbReference type="PANTHER" id="PTHR30086:SF20">
    <property type="entry name" value="ARGININE EXPORTER PROTEIN ARGO-RELATED"/>
    <property type="match status" value="1"/>
</dbReference>
<reference evidence="8 9" key="2">
    <citation type="submission" date="2019-09" db="EMBL/GenBank/DDBJ databases">
        <authorList>
            <person name="Jin C."/>
        </authorList>
    </citation>
    <scope>NUCLEOTIDE SEQUENCE [LARGE SCALE GENOMIC DNA]</scope>
    <source>
        <strain evidence="8 9">BN140002</strain>
    </source>
</reference>
<feature type="transmembrane region" description="Helical" evidence="7">
    <location>
        <begin position="115"/>
        <end position="142"/>
    </location>
</feature>
<dbReference type="OrthoDB" id="7874789at2"/>
<feature type="region of interest" description="Disordered" evidence="6">
    <location>
        <begin position="1"/>
        <end position="79"/>
    </location>
</feature>
<evidence type="ECO:0000256" key="1">
    <source>
        <dbReference type="ARBA" id="ARBA00004651"/>
    </source>
</evidence>
<keyword evidence="5 7" id="KW-0472">Membrane</keyword>
<feature type="transmembrane region" description="Helical" evidence="7">
    <location>
        <begin position="84"/>
        <end position="103"/>
    </location>
</feature>
<feature type="compositionally biased region" description="Basic and acidic residues" evidence="6">
    <location>
        <begin position="23"/>
        <end position="36"/>
    </location>
</feature>
<evidence type="ECO:0000313" key="8">
    <source>
        <dbReference type="EMBL" id="KAA2236053.1"/>
    </source>
</evidence>
<dbReference type="Proteomes" id="UP000323142">
    <property type="component" value="Unassembled WGS sequence"/>
</dbReference>
<name>A0A5B2V982_9HYPH</name>
<keyword evidence="4 7" id="KW-1133">Transmembrane helix</keyword>
<evidence type="ECO:0000313" key="9">
    <source>
        <dbReference type="Proteomes" id="UP000323142"/>
    </source>
</evidence>
<gene>
    <name evidence="8" type="ORF">F0L46_16905</name>
</gene>
<keyword evidence="9" id="KW-1185">Reference proteome</keyword>
<dbReference type="Pfam" id="PF01810">
    <property type="entry name" value="LysE"/>
    <property type="match status" value="1"/>
</dbReference>
<comment type="subcellular location">
    <subcellularLocation>
        <location evidence="1">Cell membrane</location>
        <topology evidence="1">Multi-pass membrane protein</topology>
    </subcellularLocation>
</comment>
<accession>A0A5B2V982</accession>
<dbReference type="GO" id="GO:0005886">
    <property type="term" value="C:plasma membrane"/>
    <property type="evidence" value="ECO:0007669"/>
    <property type="project" value="UniProtKB-SubCell"/>
</dbReference>
<feature type="transmembrane region" description="Helical" evidence="7">
    <location>
        <begin position="197"/>
        <end position="218"/>
    </location>
</feature>
<dbReference type="AlphaFoldDB" id="A0A5B2V982"/>
<dbReference type="EMBL" id="VUOA01000029">
    <property type="protein sequence ID" value="KAA2236053.1"/>
    <property type="molecule type" value="Genomic_DNA"/>
</dbReference>
<feature type="transmembrane region" description="Helical" evidence="7">
    <location>
        <begin position="148"/>
        <end position="170"/>
    </location>
</feature>
<feature type="transmembrane region" description="Helical" evidence="7">
    <location>
        <begin position="263"/>
        <end position="284"/>
    </location>
</feature>
<evidence type="ECO:0000256" key="3">
    <source>
        <dbReference type="ARBA" id="ARBA00022692"/>
    </source>
</evidence>
<dbReference type="InterPro" id="IPR001123">
    <property type="entry name" value="LeuE-type"/>
</dbReference>
<dbReference type="PANTHER" id="PTHR30086">
    <property type="entry name" value="ARGININE EXPORTER PROTEIN ARGO"/>
    <property type="match status" value="1"/>
</dbReference>
<evidence type="ECO:0000256" key="2">
    <source>
        <dbReference type="ARBA" id="ARBA00022475"/>
    </source>
</evidence>
<reference evidence="8 9" key="1">
    <citation type="submission" date="2019-09" db="EMBL/GenBank/DDBJ databases">
        <title>Salinarimonas rosea gen. nov., sp. nov., a new member of the a-2 subgroup of the Proteobacteria.</title>
        <authorList>
            <person name="Liu J."/>
        </authorList>
    </citation>
    <scope>NUCLEOTIDE SEQUENCE [LARGE SCALE GENOMIC DNA]</scope>
    <source>
        <strain evidence="8 9">BN140002</strain>
    </source>
</reference>
<keyword evidence="3 7" id="KW-0812">Transmembrane</keyword>
<evidence type="ECO:0000256" key="5">
    <source>
        <dbReference type="ARBA" id="ARBA00023136"/>
    </source>
</evidence>
<evidence type="ECO:0000256" key="6">
    <source>
        <dbReference type="SAM" id="MobiDB-lite"/>
    </source>
</evidence>
<evidence type="ECO:0000256" key="4">
    <source>
        <dbReference type="ARBA" id="ARBA00022989"/>
    </source>
</evidence>
<sequence>MRDGGGLADGLDRRRGARRPPPRGRDVERRREEHPGLHAARRRALAPRFPATAPAPSTLEPPLRGHLPGRGSRPAAQGSPMTHVSLATFLAGIGVGLAVAVPIGPMGILCIQQTLAFGLAAGLATGLAAATVQMTYGLIAVLGFGPAAIGGAAMSALAVVSAVLLFWFAYRAIRRDVTLAGPAACGPARPTRSYRDALTFGFANPLTVVLFFAAFPALTSAEDLVEAPLLVGGVFTGVAGWYLALSTAVAVLRGRVSGRALNLVNKAAGLMLAVLGSLMLANALS</sequence>
<proteinExistence type="predicted"/>
<dbReference type="GO" id="GO:0015171">
    <property type="term" value="F:amino acid transmembrane transporter activity"/>
    <property type="evidence" value="ECO:0007669"/>
    <property type="project" value="TreeGrafter"/>
</dbReference>
<organism evidence="8 9">
    <name type="scientific">Salinarimonas soli</name>
    <dbReference type="NCBI Taxonomy" id="1638099"/>
    <lineage>
        <taxon>Bacteria</taxon>
        <taxon>Pseudomonadati</taxon>
        <taxon>Pseudomonadota</taxon>
        <taxon>Alphaproteobacteria</taxon>
        <taxon>Hyphomicrobiales</taxon>
        <taxon>Salinarimonadaceae</taxon>
        <taxon>Salinarimonas</taxon>
    </lineage>
</organism>
<keyword evidence="2" id="KW-1003">Cell membrane</keyword>
<protein>
    <recommendedName>
        <fullName evidence="10">LysE family translocator</fullName>
    </recommendedName>
</protein>
<evidence type="ECO:0008006" key="10">
    <source>
        <dbReference type="Google" id="ProtNLM"/>
    </source>
</evidence>
<evidence type="ECO:0000256" key="7">
    <source>
        <dbReference type="SAM" id="Phobius"/>
    </source>
</evidence>